<proteinExistence type="predicted"/>
<dbReference type="SFLD" id="SFLDG01386">
    <property type="entry name" value="main_SPASM_domain-containing"/>
    <property type="match status" value="1"/>
</dbReference>
<keyword evidence="2" id="KW-0479">Metal-binding</keyword>
<dbReference type="AlphaFoldDB" id="A0A1M5BP19"/>
<evidence type="ECO:0000256" key="4">
    <source>
        <dbReference type="ARBA" id="ARBA00023014"/>
    </source>
</evidence>
<dbReference type="InterPro" id="IPR013785">
    <property type="entry name" value="Aldolase_TIM"/>
</dbReference>
<organism evidence="6 7">
    <name type="scientific">Lactonifactor longoviformis DSM 17459</name>
    <dbReference type="NCBI Taxonomy" id="1122155"/>
    <lineage>
        <taxon>Bacteria</taxon>
        <taxon>Bacillati</taxon>
        <taxon>Bacillota</taxon>
        <taxon>Clostridia</taxon>
        <taxon>Eubacteriales</taxon>
        <taxon>Clostridiaceae</taxon>
        <taxon>Lactonifactor</taxon>
    </lineage>
</organism>
<dbReference type="Proteomes" id="UP000184245">
    <property type="component" value="Unassembled WGS sequence"/>
</dbReference>
<dbReference type="SFLD" id="SFLDG01384">
    <property type="entry name" value="thioether_bond_formation_requi"/>
    <property type="match status" value="1"/>
</dbReference>
<dbReference type="PANTHER" id="PTHR43273:SF8">
    <property type="entry name" value="RADICAL SAM DOMAIN PROTEIN"/>
    <property type="match status" value="1"/>
</dbReference>
<dbReference type="GO" id="GO:0051536">
    <property type="term" value="F:iron-sulfur cluster binding"/>
    <property type="evidence" value="ECO:0007669"/>
    <property type="project" value="UniProtKB-KW"/>
</dbReference>
<sequence length="459" mass="52828">MKSFTFSTARGNTYVYNDKNGFIFPAGQVRDYHACPAPEKKPEALPGQVQDYLLTKGYYQLILETTQRCNLRCRYCYYGDYYKSTRNHSSDSMKFSTARKVLDDYMTHYRTIRNKNPFRKANISFQGGEPLINYGLLKETVNYCSQIYGDCEVNYTVTTNGVLLYDDILDYLTDHNFGIIVSLDGDKPGHDRNRIREDGSGSFDQAFQAIERLRKRHPGYHRLGISVRLDYLSDLDALDAFVTENKLFVTDLSMVSPGETDYYRQFSPEDKLRFYRQLSRLREQYFQAAKEGSVSLHRCSLLLPLFSSGYEMFACHPVMQEMRPSFFPYTGSCIPGEKIFASVDGTYHMCEKISSHFPIGDAEHGLDYRKIAGYINQFNSFAGRCSDCRITRFCSLCMAQAADHTALSLPSAYCRDKKACVKDTLTLYTECLEESPCAFDRFTREYLEERSRITGSLPY</sequence>
<dbReference type="InterPro" id="IPR007197">
    <property type="entry name" value="rSAM"/>
</dbReference>
<dbReference type="PANTHER" id="PTHR43273">
    <property type="entry name" value="ANAEROBIC SULFATASE-MATURATING ENZYME HOMOLOG ASLB-RELATED"/>
    <property type="match status" value="1"/>
</dbReference>
<keyword evidence="4" id="KW-0411">Iron-sulfur</keyword>
<dbReference type="SUPFAM" id="SSF102114">
    <property type="entry name" value="Radical SAM enzymes"/>
    <property type="match status" value="1"/>
</dbReference>
<dbReference type="Pfam" id="PF04055">
    <property type="entry name" value="Radical_SAM"/>
    <property type="match status" value="1"/>
</dbReference>
<name>A0A1M5BP19_9CLOT</name>
<dbReference type="GO" id="GO:0046872">
    <property type="term" value="F:metal ion binding"/>
    <property type="evidence" value="ECO:0007669"/>
    <property type="project" value="UniProtKB-KW"/>
</dbReference>
<gene>
    <name evidence="6" type="ORF">SAMN02745158_03755</name>
</gene>
<evidence type="ECO:0000256" key="3">
    <source>
        <dbReference type="ARBA" id="ARBA00023004"/>
    </source>
</evidence>
<dbReference type="InterPro" id="IPR023867">
    <property type="entry name" value="Sulphatase_maturase_rSAM"/>
</dbReference>
<dbReference type="PROSITE" id="PS51918">
    <property type="entry name" value="RADICAL_SAM"/>
    <property type="match status" value="1"/>
</dbReference>
<keyword evidence="3" id="KW-0408">Iron</keyword>
<evidence type="ECO:0000256" key="2">
    <source>
        <dbReference type="ARBA" id="ARBA00022723"/>
    </source>
</evidence>
<feature type="domain" description="Radical SAM core" evidence="5">
    <location>
        <begin position="55"/>
        <end position="288"/>
    </location>
</feature>
<dbReference type="EMBL" id="FQVI01000028">
    <property type="protein sequence ID" value="SHF44135.1"/>
    <property type="molecule type" value="Genomic_DNA"/>
</dbReference>
<evidence type="ECO:0000259" key="5">
    <source>
        <dbReference type="PROSITE" id="PS51918"/>
    </source>
</evidence>
<dbReference type="Gene3D" id="3.20.20.70">
    <property type="entry name" value="Aldolase class I"/>
    <property type="match status" value="1"/>
</dbReference>
<keyword evidence="1" id="KW-0949">S-adenosyl-L-methionine</keyword>
<dbReference type="InterPro" id="IPR058240">
    <property type="entry name" value="rSAM_sf"/>
</dbReference>
<reference evidence="6 7" key="1">
    <citation type="submission" date="2016-11" db="EMBL/GenBank/DDBJ databases">
        <authorList>
            <person name="Jaros S."/>
            <person name="Januszkiewicz K."/>
            <person name="Wedrychowicz H."/>
        </authorList>
    </citation>
    <scope>NUCLEOTIDE SEQUENCE [LARGE SCALE GENOMIC DNA]</scope>
    <source>
        <strain evidence="6 7">DSM 17459</strain>
    </source>
</reference>
<keyword evidence="7" id="KW-1185">Reference proteome</keyword>
<dbReference type="GO" id="GO:0016491">
    <property type="term" value="F:oxidoreductase activity"/>
    <property type="evidence" value="ECO:0007669"/>
    <property type="project" value="InterPro"/>
</dbReference>
<dbReference type="SFLD" id="SFLDG01067">
    <property type="entry name" value="SPASM/twitch_domain_containing"/>
    <property type="match status" value="1"/>
</dbReference>
<dbReference type="SFLD" id="SFLDS00029">
    <property type="entry name" value="Radical_SAM"/>
    <property type="match status" value="1"/>
</dbReference>
<dbReference type="CDD" id="cd01335">
    <property type="entry name" value="Radical_SAM"/>
    <property type="match status" value="1"/>
</dbReference>
<protein>
    <recommendedName>
        <fullName evidence="5">Radical SAM core domain-containing protein</fullName>
    </recommendedName>
</protein>
<evidence type="ECO:0000313" key="7">
    <source>
        <dbReference type="Proteomes" id="UP000184245"/>
    </source>
</evidence>
<dbReference type="STRING" id="1122155.SAMN02745158_03755"/>
<evidence type="ECO:0000313" key="6">
    <source>
        <dbReference type="EMBL" id="SHF44135.1"/>
    </source>
</evidence>
<dbReference type="OrthoDB" id="9808591at2"/>
<dbReference type="RefSeq" id="WP_072854305.1">
    <property type="nucleotide sequence ID" value="NZ_FQVI01000028.1"/>
</dbReference>
<evidence type="ECO:0000256" key="1">
    <source>
        <dbReference type="ARBA" id="ARBA00022691"/>
    </source>
</evidence>
<accession>A0A1M5BP19</accession>